<proteinExistence type="predicted"/>
<protein>
    <recommendedName>
        <fullName evidence="1">DUF302 domain-containing protein</fullName>
    </recommendedName>
</protein>
<evidence type="ECO:0000313" key="2">
    <source>
        <dbReference type="EMBL" id="OIJ41265.1"/>
    </source>
</evidence>
<dbReference type="Proteomes" id="UP000180246">
    <property type="component" value="Unassembled WGS sequence"/>
</dbReference>
<gene>
    <name evidence="2" type="ORF">LO55_4077</name>
</gene>
<comment type="caution">
    <text evidence="2">The sequence shown here is derived from an EMBL/GenBank/DDBJ whole genome shotgun (WGS) entry which is preliminary data.</text>
</comment>
<dbReference type="InterPro" id="IPR035923">
    <property type="entry name" value="TT1751-like_sf"/>
</dbReference>
<accession>A0A1S2N8A0</accession>
<dbReference type="InterPro" id="IPR005180">
    <property type="entry name" value="DUF302"/>
</dbReference>
<sequence length="189" mass="20419">MHSSIRHITLVMSLAAAMSGCNTLGVLARAEPGAAREAATVFGKWVDAGGDAAVAATWSRKVAPGVSIQEIEEAFTSVAAEDNLRPVGELFLSNELALRTGQAQKFLKVYSYCDPDTARAIVDFSPAMAAFLPCRIAVVEQQDGLWIYAMDMDILIKLGRPMPSELRAKVTRVRATMLKMLDRAANGEF</sequence>
<evidence type="ECO:0000259" key="1">
    <source>
        <dbReference type="Pfam" id="PF03625"/>
    </source>
</evidence>
<dbReference type="PROSITE" id="PS51257">
    <property type="entry name" value="PROKAR_LIPOPROTEIN"/>
    <property type="match status" value="1"/>
</dbReference>
<organism evidence="2 3">
    <name type="scientific">Massilia timonae</name>
    <dbReference type="NCBI Taxonomy" id="47229"/>
    <lineage>
        <taxon>Bacteria</taxon>
        <taxon>Pseudomonadati</taxon>
        <taxon>Pseudomonadota</taxon>
        <taxon>Betaproteobacteria</taxon>
        <taxon>Burkholderiales</taxon>
        <taxon>Oxalobacteraceae</taxon>
        <taxon>Telluria group</taxon>
        <taxon>Massilia</taxon>
    </lineage>
</organism>
<dbReference type="EMBL" id="JRYB01000001">
    <property type="protein sequence ID" value="OIJ41265.1"/>
    <property type="molecule type" value="Genomic_DNA"/>
</dbReference>
<feature type="domain" description="DUF302" evidence="1">
    <location>
        <begin position="95"/>
        <end position="151"/>
    </location>
</feature>
<name>A0A1S2N8A0_9BURK</name>
<dbReference type="CDD" id="cd14797">
    <property type="entry name" value="DUF302"/>
    <property type="match status" value="1"/>
</dbReference>
<dbReference type="Gene3D" id="3.30.310.70">
    <property type="entry name" value="TT1751-like domain"/>
    <property type="match status" value="1"/>
</dbReference>
<dbReference type="SUPFAM" id="SSF103247">
    <property type="entry name" value="TT1751-like"/>
    <property type="match status" value="1"/>
</dbReference>
<dbReference type="AlphaFoldDB" id="A0A1S2N8A0"/>
<evidence type="ECO:0000313" key="3">
    <source>
        <dbReference type="Proteomes" id="UP000180246"/>
    </source>
</evidence>
<dbReference type="RefSeq" id="WP_071362853.1">
    <property type="nucleotide sequence ID" value="NZ_JRYB01000001.1"/>
</dbReference>
<dbReference type="Pfam" id="PF03625">
    <property type="entry name" value="DUF302"/>
    <property type="match status" value="1"/>
</dbReference>
<reference evidence="2 3" key="1">
    <citation type="submission" date="2014-10" db="EMBL/GenBank/DDBJ databases">
        <authorList>
            <person name="Seo M.-J."/>
            <person name="Seok Y.J."/>
            <person name="Cha I.-T."/>
        </authorList>
    </citation>
    <scope>NUCLEOTIDE SEQUENCE [LARGE SCALE GENOMIC DNA]</scope>
    <source>
        <strain evidence="2 3">NEU</strain>
    </source>
</reference>